<protein>
    <recommendedName>
        <fullName evidence="2">Helicase ATP-binding domain-containing protein</fullName>
    </recommendedName>
</protein>
<dbReference type="PANTHER" id="PTHR45629:SF7">
    <property type="entry name" value="DNA EXCISION REPAIR PROTEIN ERCC-6-RELATED"/>
    <property type="match status" value="1"/>
</dbReference>
<dbReference type="InterPro" id="IPR050496">
    <property type="entry name" value="SNF2_RAD54_helicase_repair"/>
</dbReference>
<evidence type="ECO:0000259" key="2">
    <source>
        <dbReference type="PROSITE" id="PS51192"/>
    </source>
</evidence>
<feature type="non-terminal residue" evidence="3">
    <location>
        <position position="344"/>
    </location>
</feature>
<evidence type="ECO:0000313" key="4">
    <source>
        <dbReference type="Proteomes" id="UP000485058"/>
    </source>
</evidence>
<proteinExistence type="predicted"/>
<dbReference type="PROSITE" id="PS51192">
    <property type="entry name" value="HELICASE_ATP_BIND_1"/>
    <property type="match status" value="1"/>
</dbReference>
<dbReference type="InterPro" id="IPR014001">
    <property type="entry name" value="Helicase_ATP-bd"/>
</dbReference>
<dbReference type="InterPro" id="IPR038718">
    <property type="entry name" value="SNF2-like_sf"/>
</dbReference>
<dbReference type="InterPro" id="IPR027417">
    <property type="entry name" value="P-loop_NTPase"/>
</dbReference>
<feature type="non-terminal residue" evidence="3">
    <location>
        <position position="1"/>
    </location>
</feature>
<keyword evidence="4" id="KW-1185">Reference proteome</keyword>
<evidence type="ECO:0000256" key="1">
    <source>
        <dbReference type="SAM" id="MobiDB-lite"/>
    </source>
</evidence>
<dbReference type="SMART" id="SM00487">
    <property type="entry name" value="DEXDc"/>
    <property type="match status" value="1"/>
</dbReference>
<dbReference type="InterPro" id="IPR000330">
    <property type="entry name" value="SNF2_N"/>
</dbReference>
<dbReference type="Pfam" id="PF00176">
    <property type="entry name" value="SNF2-rel_dom"/>
    <property type="match status" value="1"/>
</dbReference>
<comment type="caution">
    <text evidence="3">The sequence shown here is derived from an EMBL/GenBank/DDBJ whole genome shotgun (WGS) entry which is preliminary data.</text>
</comment>
<organism evidence="3 4">
    <name type="scientific">Haematococcus lacustris</name>
    <name type="common">Green alga</name>
    <name type="synonym">Haematococcus pluvialis</name>
    <dbReference type="NCBI Taxonomy" id="44745"/>
    <lineage>
        <taxon>Eukaryota</taxon>
        <taxon>Viridiplantae</taxon>
        <taxon>Chlorophyta</taxon>
        <taxon>core chlorophytes</taxon>
        <taxon>Chlorophyceae</taxon>
        <taxon>CS clade</taxon>
        <taxon>Chlamydomonadales</taxon>
        <taxon>Haematococcaceae</taxon>
        <taxon>Haematococcus</taxon>
    </lineage>
</organism>
<name>A0A699Y651_HAELA</name>
<dbReference type="GO" id="GO:0007131">
    <property type="term" value="P:reciprocal meiotic recombination"/>
    <property type="evidence" value="ECO:0007669"/>
    <property type="project" value="TreeGrafter"/>
</dbReference>
<reference evidence="3 4" key="1">
    <citation type="submission" date="2020-02" db="EMBL/GenBank/DDBJ databases">
        <title>Draft genome sequence of Haematococcus lacustris strain NIES-144.</title>
        <authorList>
            <person name="Morimoto D."/>
            <person name="Nakagawa S."/>
            <person name="Yoshida T."/>
            <person name="Sawayama S."/>
        </authorList>
    </citation>
    <scope>NUCLEOTIDE SEQUENCE [LARGE SCALE GENOMIC DNA]</scope>
    <source>
        <strain evidence="3 4">NIES-144</strain>
    </source>
</reference>
<feature type="compositionally biased region" description="Acidic residues" evidence="1">
    <location>
        <begin position="64"/>
        <end position="73"/>
    </location>
</feature>
<dbReference type="Proteomes" id="UP000485058">
    <property type="component" value="Unassembled WGS sequence"/>
</dbReference>
<dbReference type="GO" id="GO:0000724">
    <property type="term" value="P:double-strand break repair via homologous recombination"/>
    <property type="evidence" value="ECO:0007669"/>
    <property type="project" value="TreeGrafter"/>
</dbReference>
<accession>A0A699Y651</accession>
<dbReference type="Gene3D" id="3.40.50.10810">
    <property type="entry name" value="Tandem AAA-ATPase domain"/>
    <property type="match status" value="1"/>
</dbReference>
<sequence>QKKVAKAYTDGILVLSEGNAATLYSLDNGKVVTQGRARRASLREIMPAGSNKTSKKKKKGASGDSDDGSQDEEDEGVVRYLLGSLVVEVEKELDAASFKSGACFAAPVQYGATGQLGAVALPGAAAGTAGFKRCKPKTVIATAAGGAPHQAAFRPLYDLQQPGAVLLNAGQQGAGKLAPVVIDPYLGRHLRPHQVEGVQFMYDCVMGLRSPAFTGCVLADEMGLGKTLQVMVVTPATLCHNWAKEVKRWLGMERLQVFMLVAPGDTKDAVMQFKHGSVIKLCITSYETLRKHAADLEGTFDLLVCDEGHRLKAIGGNKTIDALMQLRCPRRVLLTGTPIQNNLQ</sequence>
<dbReference type="GO" id="GO:0005524">
    <property type="term" value="F:ATP binding"/>
    <property type="evidence" value="ECO:0007669"/>
    <property type="project" value="InterPro"/>
</dbReference>
<dbReference type="SUPFAM" id="SSF52540">
    <property type="entry name" value="P-loop containing nucleoside triphosphate hydrolases"/>
    <property type="match status" value="1"/>
</dbReference>
<dbReference type="PANTHER" id="PTHR45629">
    <property type="entry name" value="SNF2/RAD54 FAMILY MEMBER"/>
    <property type="match status" value="1"/>
</dbReference>
<gene>
    <name evidence="3" type="ORF">HaLaN_00097</name>
</gene>
<dbReference type="AlphaFoldDB" id="A0A699Y651"/>
<feature type="region of interest" description="Disordered" evidence="1">
    <location>
        <begin position="35"/>
        <end position="73"/>
    </location>
</feature>
<dbReference type="GO" id="GO:0005634">
    <property type="term" value="C:nucleus"/>
    <property type="evidence" value="ECO:0007669"/>
    <property type="project" value="TreeGrafter"/>
</dbReference>
<dbReference type="EMBL" id="BLLF01000003">
    <property type="protein sequence ID" value="GFH05607.1"/>
    <property type="molecule type" value="Genomic_DNA"/>
</dbReference>
<feature type="domain" description="Helicase ATP-binding" evidence="2">
    <location>
        <begin position="230"/>
        <end position="344"/>
    </location>
</feature>
<evidence type="ECO:0000313" key="3">
    <source>
        <dbReference type="EMBL" id="GFH05607.1"/>
    </source>
</evidence>
<dbReference type="GO" id="GO:0015616">
    <property type="term" value="F:DNA translocase activity"/>
    <property type="evidence" value="ECO:0007669"/>
    <property type="project" value="TreeGrafter"/>
</dbReference>